<dbReference type="Proteomes" id="UP000269883">
    <property type="component" value="Chromosome"/>
</dbReference>
<dbReference type="SUPFAM" id="SSF141868">
    <property type="entry name" value="EAL domain-like"/>
    <property type="match status" value="1"/>
</dbReference>
<dbReference type="InterPro" id="IPR035919">
    <property type="entry name" value="EAL_sf"/>
</dbReference>
<dbReference type="InterPro" id="IPR001633">
    <property type="entry name" value="EAL_dom"/>
</dbReference>
<sequence length="426" mass="47380">MNKDTAEAPCFLHTYLARQPIFDTRSKVWGYELLFRGGPNAERADISDLDQATLDVAADSTIAAEDFYGSDKKILLNFGEQNILESVPYALPPGQTVIQIPESALASDETIEALRDLVRNGYSIAVDDFEGKVPVGKDLADLVIIDTLGKSPAELAPILDKAKEAGALMLAKRVEDMETFSMAKELGFPLFQGYFFKRPELVSGKKLTSHQASRFSLLKAIEQKDPDFEALAKDIQTDVSISYRLLTYLNSAAFSFTQPIQSIKQAIVLLGWKQLRSWLRVIVLTDLQPKGKSSELFFIAVQRGKFLELISHSHDQSKADPDSMFLLGLLSLLEAMLEMPMADIVGKLPLAQDLKSALLGEDTDHAKWLELVRAHEKGKWEDLDHLTDKLGLNRLVVAVSYYKSVLWANTFFKHGPAEADQATEES</sequence>
<dbReference type="InterPro" id="IPR052340">
    <property type="entry name" value="RNase_Y/CdgJ"/>
</dbReference>
<dbReference type="EMBL" id="AP017378">
    <property type="protein sequence ID" value="BBD09863.1"/>
    <property type="molecule type" value="Genomic_DNA"/>
</dbReference>
<accession>A0A2Z6B323</accession>
<organism evidence="2 3">
    <name type="scientific">Desulfovibrio ferrophilus</name>
    <dbReference type="NCBI Taxonomy" id="241368"/>
    <lineage>
        <taxon>Bacteria</taxon>
        <taxon>Pseudomonadati</taxon>
        <taxon>Thermodesulfobacteriota</taxon>
        <taxon>Desulfovibrionia</taxon>
        <taxon>Desulfovibrionales</taxon>
        <taxon>Desulfovibrionaceae</taxon>
        <taxon>Desulfovibrio</taxon>
    </lineage>
</organism>
<dbReference type="KEGG" id="dfl:DFE_3137"/>
<dbReference type="Gene3D" id="1.10.3210.10">
    <property type="entry name" value="Hypothetical protein af1432"/>
    <property type="match status" value="1"/>
</dbReference>
<name>A0A2Z6B323_9BACT</name>
<evidence type="ECO:0000259" key="1">
    <source>
        <dbReference type="PROSITE" id="PS51833"/>
    </source>
</evidence>
<evidence type="ECO:0000313" key="3">
    <source>
        <dbReference type="Proteomes" id="UP000269883"/>
    </source>
</evidence>
<dbReference type="Gene3D" id="3.20.20.450">
    <property type="entry name" value="EAL domain"/>
    <property type="match status" value="1"/>
</dbReference>
<reference evidence="2 3" key="1">
    <citation type="journal article" date="2018" name="Sci. Adv.">
        <title>Multi-heme cytochromes provide a pathway for survival in energy-limited environments.</title>
        <authorList>
            <person name="Deng X."/>
            <person name="Dohmae N."/>
            <person name="Nealson K.H."/>
            <person name="Hashimoto K."/>
            <person name="Okamoto A."/>
        </authorList>
    </citation>
    <scope>NUCLEOTIDE SEQUENCE [LARGE SCALE GENOMIC DNA]</scope>
    <source>
        <strain evidence="2 3">IS5</strain>
    </source>
</reference>
<feature type="domain" description="HDOD" evidence="1">
    <location>
        <begin position="207"/>
        <end position="396"/>
    </location>
</feature>
<dbReference type="InterPro" id="IPR013976">
    <property type="entry name" value="HDOD"/>
</dbReference>
<dbReference type="PIRSF" id="PIRSF003180">
    <property type="entry name" value="DiGMPpdiest_YuxH"/>
    <property type="match status" value="1"/>
</dbReference>
<dbReference type="RefSeq" id="WP_126380868.1">
    <property type="nucleotide sequence ID" value="NZ_AP017378.1"/>
</dbReference>
<gene>
    <name evidence="2" type="ORF">DFE_3137</name>
</gene>
<proteinExistence type="predicted"/>
<dbReference type="SMART" id="SM00052">
    <property type="entry name" value="EAL"/>
    <property type="match status" value="1"/>
</dbReference>
<dbReference type="PROSITE" id="PS51833">
    <property type="entry name" value="HDOD"/>
    <property type="match status" value="1"/>
</dbReference>
<protein>
    <submittedName>
        <fullName evidence="2">Diguanylate phosphodiesterase</fullName>
    </submittedName>
</protein>
<dbReference type="AlphaFoldDB" id="A0A2Z6B323"/>
<dbReference type="OrthoDB" id="9804751at2"/>
<keyword evidence="3" id="KW-1185">Reference proteome</keyword>
<dbReference type="PANTHER" id="PTHR33525:SF4">
    <property type="entry name" value="CYCLIC DI-GMP PHOSPHODIESTERASE CDGJ"/>
    <property type="match status" value="1"/>
</dbReference>
<dbReference type="PANTHER" id="PTHR33525">
    <property type="match status" value="1"/>
</dbReference>
<dbReference type="SUPFAM" id="SSF109604">
    <property type="entry name" value="HD-domain/PDEase-like"/>
    <property type="match status" value="1"/>
</dbReference>
<evidence type="ECO:0000313" key="2">
    <source>
        <dbReference type="EMBL" id="BBD09863.1"/>
    </source>
</evidence>
<dbReference type="Pfam" id="PF08668">
    <property type="entry name" value="HDOD"/>
    <property type="match status" value="1"/>
</dbReference>
<dbReference type="InterPro" id="IPR014408">
    <property type="entry name" value="dGMP_Pdiesterase_EAL/HD-GYP"/>
</dbReference>